<protein>
    <submittedName>
        <fullName evidence="11">Two-component system response regulator</fullName>
    </submittedName>
</protein>
<dbReference type="GO" id="GO:0000976">
    <property type="term" value="F:transcription cis-regulatory region binding"/>
    <property type="evidence" value="ECO:0007669"/>
    <property type="project" value="TreeGrafter"/>
</dbReference>
<dbReference type="PROSITE" id="PS50110">
    <property type="entry name" value="RESPONSE_REGULATORY"/>
    <property type="match status" value="1"/>
</dbReference>
<dbReference type="InterPro" id="IPR011006">
    <property type="entry name" value="CheY-like_superfamily"/>
</dbReference>
<feature type="domain" description="OmpR/PhoB-type" evidence="10">
    <location>
        <begin position="126"/>
        <end position="220"/>
    </location>
</feature>
<dbReference type="FunFam" id="1.10.10.10:FF:000005">
    <property type="entry name" value="Two-component system response regulator"/>
    <property type="match status" value="1"/>
</dbReference>
<evidence type="ECO:0000313" key="11">
    <source>
        <dbReference type="EMBL" id="KUL21668.1"/>
    </source>
</evidence>
<gene>
    <name evidence="11" type="ORF">ADL15_50225</name>
</gene>
<keyword evidence="2" id="KW-0902">Two-component regulatory system</keyword>
<dbReference type="PANTHER" id="PTHR48111:SF36">
    <property type="entry name" value="TRANSCRIPTIONAL REGULATORY PROTEIN CUTR"/>
    <property type="match status" value="1"/>
</dbReference>
<evidence type="ECO:0000256" key="6">
    <source>
        <dbReference type="PROSITE-ProRule" id="PRU00169"/>
    </source>
</evidence>
<evidence type="ECO:0000256" key="1">
    <source>
        <dbReference type="ARBA" id="ARBA00022553"/>
    </source>
</evidence>
<evidence type="ECO:0000259" key="9">
    <source>
        <dbReference type="PROSITE" id="PS50110"/>
    </source>
</evidence>
<keyword evidence="1 6" id="KW-0597">Phosphoprotein</keyword>
<feature type="domain" description="Response regulatory" evidence="9">
    <location>
        <begin position="4"/>
        <end position="118"/>
    </location>
</feature>
<feature type="compositionally biased region" description="Low complexity" evidence="8">
    <location>
        <begin position="227"/>
        <end position="240"/>
    </location>
</feature>
<proteinExistence type="predicted"/>
<dbReference type="CDD" id="cd19935">
    <property type="entry name" value="REC_OmpR_CusR-like"/>
    <property type="match status" value="1"/>
</dbReference>
<dbReference type="SUPFAM" id="SSF52172">
    <property type="entry name" value="CheY-like"/>
    <property type="match status" value="1"/>
</dbReference>
<dbReference type="GO" id="GO:0005829">
    <property type="term" value="C:cytosol"/>
    <property type="evidence" value="ECO:0007669"/>
    <property type="project" value="TreeGrafter"/>
</dbReference>
<evidence type="ECO:0000256" key="7">
    <source>
        <dbReference type="PROSITE-ProRule" id="PRU01091"/>
    </source>
</evidence>
<organism evidence="11 12">
    <name type="scientific">Actinoplanes awajinensis subsp. mycoplanecinus</name>
    <dbReference type="NCBI Taxonomy" id="135947"/>
    <lineage>
        <taxon>Bacteria</taxon>
        <taxon>Bacillati</taxon>
        <taxon>Actinomycetota</taxon>
        <taxon>Actinomycetes</taxon>
        <taxon>Micromonosporales</taxon>
        <taxon>Micromonosporaceae</taxon>
        <taxon>Actinoplanes</taxon>
    </lineage>
</organism>
<dbReference type="InterPro" id="IPR036388">
    <property type="entry name" value="WH-like_DNA-bd_sf"/>
</dbReference>
<dbReference type="Pfam" id="PF00072">
    <property type="entry name" value="Response_reg"/>
    <property type="match status" value="1"/>
</dbReference>
<feature type="region of interest" description="Disordered" evidence="8">
    <location>
        <begin position="227"/>
        <end position="247"/>
    </location>
</feature>
<dbReference type="EMBL" id="LLZH01000350">
    <property type="protein sequence ID" value="KUL21668.1"/>
    <property type="molecule type" value="Genomic_DNA"/>
</dbReference>
<dbReference type="InterPro" id="IPR001867">
    <property type="entry name" value="OmpR/PhoB-type_DNA-bd"/>
</dbReference>
<dbReference type="InterPro" id="IPR039420">
    <property type="entry name" value="WalR-like"/>
</dbReference>
<dbReference type="Gene3D" id="6.10.250.690">
    <property type="match status" value="1"/>
</dbReference>
<dbReference type="AlphaFoldDB" id="A0A101J7J6"/>
<dbReference type="Gene3D" id="1.10.10.10">
    <property type="entry name" value="Winged helix-like DNA-binding domain superfamily/Winged helix DNA-binding domain"/>
    <property type="match status" value="1"/>
</dbReference>
<evidence type="ECO:0000256" key="2">
    <source>
        <dbReference type="ARBA" id="ARBA00023012"/>
    </source>
</evidence>
<evidence type="ECO:0000256" key="8">
    <source>
        <dbReference type="SAM" id="MobiDB-lite"/>
    </source>
</evidence>
<evidence type="ECO:0000256" key="3">
    <source>
        <dbReference type="ARBA" id="ARBA00023015"/>
    </source>
</evidence>
<dbReference type="Pfam" id="PF00486">
    <property type="entry name" value="Trans_reg_C"/>
    <property type="match status" value="1"/>
</dbReference>
<evidence type="ECO:0000256" key="4">
    <source>
        <dbReference type="ARBA" id="ARBA00023125"/>
    </source>
</evidence>
<dbReference type="GO" id="GO:0000156">
    <property type="term" value="F:phosphorelay response regulator activity"/>
    <property type="evidence" value="ECO:0007669"/>
    <property type="project" value="TreeGrafter"/>
</dbReference>
<dbReference type="CDD" id="cd00383">
    <property type="entry name" value="trans_reg_C"/>
    <property type="match status" value="1"/>
</dbReference>
<dbReference type="FunFam" id="3.40.50.2300:FF:000002">
    <property type="entry name" value="DNA-binding response regulator PhoP"/>
    <property type="match status" value="1"/>
</dbReference>
<dbReference type="Proteomes" id="UP000053244">
    <property type="component" value="Unassembled WGS sequence"/>
</dbReference>
<keyword evidence="3" id="KW-0805">Transcription regulation</keyword>
<feature type="modified residue" description="4-aspartylphosphate" evidence="6">
    <location>
        <position position="53"/>
    </location>
</feature>
<dbReference type="SMART" id="SM00862">
    <property type="entry name" value="Trans_reg_C"/>
    <property type="match status" value="1"/>
</dbReference>
<sequence length="247" mass="27158">MGVRLLVVEDEERLAAALRRGLQAEGFAVDVAHDGQDGLEMARHGGYDAMILDVMLPRLSGYRVVRQLRAERQWLPVLMLSAKDGEYDQADGLDCGADDYLTKPFSYVVLLARLRALLRRGTQARPVVLACGDVELDPAEKRVLVGGAEVTLTTREFALLEYLIRRPGEVVSKTELLDHVWDAALDTAPNAVEVYIGYLRRKIGRDRLETVRGAGYRLVAAHARAGENAAPAGENAGPAGEKQRVER</sequence>
<keyword evidence="5" id="KW-0804">Transcription</keyword>
<dbReference type="SMART" id="SM00448">
    <property type="entry name" value="REC"/>
    <property type="match status" value="1"/>
</dbReference>
<dbReference type="PROSITE" id="PS51755">
    <property type="entry name" value="OMPR_PHOB"/>
    <property type="match status" value="1"/>
</dbReference>
<evidence type="ECO:0000313" key="12">
    <source>
        <dbReference type="Proteomes" id="UP000053244"/>
    </source>
</evidence>
<feature type="DNA-binding region" description="OmpR/PhoB-type" evidence="7">
    <location>
        <begin position="126"/>
        <end position="220"/>
    </location>
</feature>
<reference evidence="11 12" key="1">
    <citation type="submission" date="2015-10" db="EMBL/GenBank/DDBJ databases">
        <authorList>
            <person name="Gilbert D.G."/>
        </authorList>
    </citation>
    <scope>NUCLEOTIDE SEQUENCE [LARGE SCALE GENOMIC DNA]</scope>
    <source>
        <strain evidence="11 12">NRRL B-16712</strain>
    </source>
</reference>
<evidence type="ECO:0000259" key="10">
    <source>
        <dbReference type="PROSITE" id="PS51755"/>
    </source>
</evidence>
<name>A0A101J7J6_9ACTN</name>
<dbReference type="InterPro" id="IPR001789">
    <property type="entry name" value="Sig_transdc_resp-reg_receiver"/>
</dbReference>
<dbReference type="PANTHER" id="PTHR48111">
    <property type="entry name" value="REGULATOR OF RPOS"/>
    <property type="match status" value="1"/>
</dbReference>
<accession>A0A101J7J6</accession>
<keyword evidence="12" id="KW-1185">Reference proteome</keyword>
<keyword evidence="4 7" id="KW-0238">DNA-binding</keyword>
<evidence type="ECO:0000256" key="5">
    <source>
        <dbReference type="ARBA" id="ARBA00023163"/>
    </source>
</evidence>
<dbReference type="GO" id="GO:0006355">
    <property type="term" value="P:regulation of DNA-templated transcription"/>
    <property type="evidence" value="ECO:0007669"/>
    <property type="project" value="InterPro"/>
</dbReference>
<dbReference type="Gene3D" id="3.40.50.2300">
    <property type="match status" value="1"/>
</dbReference>
<comment type="caution">
    <text evidence="11">The sequence shown here is derived from an EMBL/GenBank/DDBJ whole genome shotgun (WGS) entry which is preliminary data.</text>
</comment>
<dbReference type="GO" id="GO:0032993">
    <property type="term" value="C:protein-DNA complex"/>
    <property type="evidence" value="ECO:0007669"/>
    <property type="project" value="TreeGrafter"/>
</dbReference>